<reference evidence="2" key="1">
    <citation type="submission" date="2023-03" db="EMBL/GenBank/DDBJ databases">
        <title>Massive genome expansion in bonnet fungi (Mycena s.s.) driven by repeated elements and novel gene families across ecological guilds.</title>
        <authorList>
            <consortium name="Lawrence Berkeley National Laboratory"/>
            <person name="Harder C.B."/>
            <person name="Miyauchi S."/>
            <person name="Viragh M."/>
            <person name="Kuo A."/>
            <person name="Thoen E."/>
            <person name="Andreopoulos B."/>
            <person name="Lu D."/>
            <person name="Skrede I."/>
            <person name="Drula E."/>
            <person name="Henrissat B."/>
            <person name="Morin E."/>
            <person name="Kohler A."/>
            <person name="Barry K."/>
            <person name="LaButti K."/>
            <person name="Morin E."/>
            <person name="Salamov A."/>
            <person name="Lipzen A."/>
            <person name="Mereny Z."/>
            <person name="Hegedus B."/>
            <person name="Baldrian P."/>
            <person name="Stursova M."/>
            <person name="Weitz H."/>
            <person name="Taylor A."/>
            <person name="Grigoriev I.V."/>
            <person name="Nagy L.G."/>
            <person name="Martin F."/>
            <person name="Kauserud H."/>
        </authorList>
    </citation>
    <scope>NUCLEOTIDE SEQUENCE</scope>
    <source>
        <strain evidence="2">CBHHK067</strain>
    </source>
</reference>
<feature type="region of interest" description="Disordered" evidence="1">
    <location>
        <begin position="318"/>
        <end position="347"/>
    </location>
</feature>
<name>A0AAD7M790_MYCRO</name>
<feature type="region of interest" description="Disordered" evidence="1">
    <location>
        <begin position="143"/>
        <end position="167"/>
    </location>
</feature>
<sequence length="347" mass="36780">MGEAAKIMCCINAHDHSAASTAAPAASKAVKLNELPILSPVGENGAPDGLLVRVVVYSAHDQPCCHTIFWAPRPQYFDIKEYSAFIKSSLSFENYSIISGEYDSDGIPVNMVGRGCFMICKASKLSRMDCPDIQKWEAFARDSAAEDPRGNTLPPSSPPPSSPAPAEAISNAALAPAPVVTAPAAITTVTTPATAATSAPAGPPCKPNPPVTAVERQPTDAGTAAPRLSTPARQGPPLDVRAPSPPVQHPPPRDSVRATPANAVRPPRINCIASNASSFKGKEAPRASSPIEVVSFKRKEDPPRASSPLIEVVSFKRKRAKAEATGPTKRRRVHEWGSREKPWVLNE</sequence>
<proteinExistence type="predicted"/>
<evidence type="ECO:0000256" key="1">
    <source>
        <dbReference type="SAM" id="MobiDB-lite"/>
    </source>
</evidence>
<dbReference type="Proteomes" id="UP001221757">
    <property type="component" value="Unassembled WGS sequence"/>
</dbReference>
<feature type="compositionally biased region" description="Pro residues" evidence="1">
    <location>
        <begin position="201"/>
        <end position="210"/>
    </location>
</feature>
<dbReference type="EMBL" id="JARKIE010000010">
    <property type="protein sequence ID" value="KAJ7704527.1"/>
    <property type="molecule type" value="Genomic_DNA"/>
</dbReference>
<gene>
    <name evidence="2" type="ORF">B0H17DRAFT_1126843</name>
</gene>
<organism evidence="2 3">
    <name type="scientific">Mycena rosella</name>
    <name type="common">Pink bonnet</name>
    <name type="synonym">Agaricus rosellus</name>
    <dbReference type="NCBI Taxonomy" id="1033263"/>
    <lineage>
        <taxon>Eukaryota</taxon>
        <taxon>Fungi</taxon>
        <taxon>Dikarya</taxon>
        <taxon>Basidiomycota</taxon>
        <taxon>Agaricomycotina</taxon>
        <taxon>Agaricomycetes</taxon>
        <taxon>Agaricomycetidae</taxon>
        <taxon>Agaricales</taxon>
        <taxon>Marasmiineae</taxon>
        <taxon>Mycenaceae</taxon>
        <taxon>Mycena</taxon>
    </lineage>
</organism>
<evidence type="ECO:0000313" key="3">
    <source>
        <dbReference type="Proteomes" id="UP001221757"/>
    </source>
</evidence>
<comment type="caution">
    <text evidence="2">The sequence shown here is derived from an EMBL/GenBank/DDBJ whole genome shotgun (WGS) entry which is preliminary data.</text>
</comment>
<feature type="region of interest" description="Disordered" evidence="1">
    <location>
        <begin position="195"/>
        <end position="268"/>
    </location>
</feature>
<accession>A0AAD7M790</accession>
<evidence type="ECO:0000313" key="2">
    <source>
        <dbReference type="EMBL" id="KAJ7704527.1"/>
    </source>
</evidence>
<keyword evidence="3" id="KW-1185">Reference proteome</keyword>
<dbReference type="AlphaFoldDB" id="A0AAD7M790"/>
<feature type="compositionally biased region" description="Basic and acidic residues" evidence="1">
    <location>
        <begin position="334"/>
        <end position="347"/>
    </location>
</feature>
<protein>
    <submittedName>
        <fullName evidence="2">Uncharacterized protein</fullName>
    </submittedName>
</protein>